<proteinExistence type="predicted"/>
<dbReference type="Proteomes" id="UP000623681">
    <property type="component" value="Unassembled WGS sequence"/>
</dbReference>
<evidence type="ECO:0000313" key="1">
    <source>
        <dbReference type="EMBL" id="MBL4933351.1"/>
    </source>
</evidence>
<organism evidence="1 2">
    <name type="scientific">Clostridium paridis</name>
    <dbReference type="NCBI Taxonomy" id="2803863"/>
    <lineage>
        <taxon>Bacteria</taxon>
        <taxon>Bacillati</taxon>
        <taxon>Bacillota</taxon>
        <taxon>Clostridia</taxon>
        <taxon>Eubacteriales</taxon>
        <taxon>Clostridiaceae</taxon>
        <taxon>Clostridium</taxon>
    </lineage>
</organism>
<dbReference type="RefSeq" id="WP_202768791.1">
    <property type="nucleotide sequence ID" value="NZ_JAESWA010000024.1"/>
</dbReference>
<dbReference type="AlphaFoldDB" id="A0A937FKC7"/>
<protein>
    <submittedName>
        <fullName evidence="1">Uncharacterized protein</fullName>
    </submittedName>
</protein>
<keyword evidence="2" id="KW-1185">Reference proteome</keyword>
<gene>
    <name evidence="1" type="ORF">JK634_16270</name>
</gene>
<comment type="caution">
    <text evidence="1">The sequence shown here is derived from an EMBL/GenBank/DDBJ whole genome shotgun (WGS) entry which is preliminary data.</text>
</comment>
<accession>A0A937FKC7</accession>
<sequence>MLSVKEPIKNVWYKMPPHIKHRVYTFMKSRPMEGVITKLQDNDINLKELNALEVFGKNGEWHTIDYGYKVNSLEVWEMDSSCQGPLKRNFPFATVKIVDSYKEIERCRNKYSLIVIDNPMSTYGDYCEHFSLFPKMFNLCDESSIVIANVIPKIDDNIKTEYPYLFNDIQLDKRREFYKTDSPDKLSFEEIDSVYREMALSQQFISEWSFFQKRNFVYYYVLKLRKNIEDIKDSMRRNDFESIDNIRLKTRI</sequence>
<evidence type="ECO:0000313" key="2">
    <source>
        <dbReference type="Proteomes" id="UP000623681"/>
    </source>
</evidence>
<reference evidence="1" key="1">
    <citation type="submission" date="2021-01" db="EMBL/GenBank/DDBJ databases">
        <title>Genome public.</title>
        <authorList>
            <person name="Liu C."/>
            <person name="Sun Q."/>
        </authorList>
    </citation>
    <scope>NUCLEOTIDE SEQUENCE</scope>
    <source>
        <strain evidence="1">YIM B02565</strain>
    </source>
</reference>
<name>A0A937FKC7_9CLOT</name>
<dbReference type="EMBL" id="JAESWA010000024">
    <property type="protein sequence ID" value="MBL4933351.1"/>
    <property type="molecule type" value="Genomic_DNA"/>
</dbReference>